<reference evidence="8 9" key="1">
    <citation type="submission" date="2019-07" db="EMBL/GenBank/DDBJ databases">
        <title>Whole genome shotgun sequence of Rhodospirillum oryzae NBRC 107573.</title>
        <authorList>
            <person name="Hosoyama A."/>
            <person name="Uohara A."/>
            <person name="Ohji S."/>
            <person name="Ichikawa N."/>
        </authorList>
    </citation>
    <scope>NUCLEOTIDE SEQUENCE [LARGE SCALE GENOMIC DNA]</scope>
    <source>
        <strain evidence="8 9">NBRC 107573</strain>
    </source>
</reference>
<protein>
    <submittedName>
        <fullName evidence="8">Uncharacterized protein</fullName>
    </submittedName>
</protein>
<dbReference type="AlphaFoldDB" id="A0A512HA28"/>
<proteinExistence type="predicted"/>
<evidence type="ECO:0000256" key="4">
    <source>
        <dbReference type="ARBA" id="ARBA00022692"/>
    </source>
</evidence>
<keyword evidence="7" id="KW-0732">Signal</keyword>
<name>A0A512HA28_9PROT</name>
<gene>
    <name evidence="8" type="ORF">ROR02_24480</name>
</gene>
<evidence type="ECO:0000313" key="8">
    <source>
        <dbReference type="EMBL" id="GEO82317.1"/>
    </source>
</evidence>
<feature type="chain" id="PRO_5021998782" evidence="7">
    <location>
        <begin position="27"/>
        <end position="655"/>
    </location>
</feature>
<dbReference type="PANTHER" id="PTHR30069">
    <property type="entry name" value="TONB-DEPENDENT OUTER MEMBRANE RECEPTOR"/>
    <property type="match status" value="1"/>
</dbReference>
<keyword evidence="5" id="KW-0472">Membrane</keyword>
<keyword evidence="6" id="KW-0998">Cell outer membrane</keyword>
<dbReference type="GO" id="GO:0015344">
    <property type="term" value="F:siderophore uptake transmembrane transporter activity"/>
    <property type="evidence" value="ECO:0007669"/>
    <property type="project" value="TreeGrafter"/>
</dbReference>
<dbReference type="Proteomes" id="UP000321567">
    <property type="component" value="Unassembled WGS sequence"/>
</dbReference>
<evidence type="ECO:0000256" key="6">
    <source>
        <dbReference type="ARBA" id="ARBA00023237"/>
    </source>
</evidence>
<evidence type="ECO:0000256" key="5">
    <source>
        <dbReference type="ARBA" id="ARBA00023136"/>
    </source>
</evidence>
<evidence type="ECO:0000256" key="7">
    <source>
        <dbReference type="SAM" id="SignalP"/>
    </source>
</evidence>
<dbReference type="InterPro" id="IPR039426">
    <property type="entry name" value="TonB-dep_rcpt-like"/>
</dbReference>
<keyword evidence="3" id="KW-1134">Transmembrane beta strand</keyword>
<comment type="caution">
    <text evidence="8">The sequence shown here is derived from an EMBL/GenBank/DDBJ whole genome shotgun (WGS) entry which is preliminary data.</text>
</comment>
<sequence length="655" mass="71259">MTRHHTGLAAFLLGSVAVVSATPALAADEKLTMLEANKLFPAFDQWDKRGPMAIMPLYDVGRLPGDWAFKTDEWDPDAPSAGLGALDSVLNTTRPVVAGFGLTDNGEARQAFVDARQKVGAFMLRGVGTYKWAGTYQDGDGDTVRSGYGRDTEQLIATYQPDSATTLRTIFIRDEIRDYKMPETAIHDATGAFGIGMDSVKTTRYIGRVMLDKALDGTVEKVHGETRLLVLDRDNNNVDLQAAKQPGQRQKADIDRHQIEASGYGDLRLGTVPLRIGARGMYENHDGAIYGGSTLETLSAFQYPDITRFETTLYAQSALNMAAGKLDMGLRWEQATTGLGRADDTLTWLNPAGTRAASTTTARALYSRYAGTDDTDRFLNGVSAVATLSQEWMDKAVDTHVSVGRIARLPDNQELYFARYHGSSAMRHVGNPGLDPEAHYRIETGASYKTASWSAFGRKAALAQGPAVKLAASASYDYVDDFISAERASDNTLTRRNVDAQFASVNASAEWNVTSTFSTGLYGRVTWAENLDDDRGLYGVAPAEAVFLADYHDRLSTQGTWNVGLKVRAVADPSDADDDTNTGTGLDPEDISGFTVLDLYGGVQVHDRIGIRLGVSNVFNTEYAELVPQYAVDTTNPGPVNAPGRTFFLWTVMNF</sequence>
<dbReference type="Gene3D" id="2.40.170.20">
    <property type="entry name" value="TonB-dependent receptor, beta-barrel domain"/>
    <property type="match status" value="1"/>
</dbReference>
<dbReference type="SUPFAM" id="SSF56935">
    <property type="entry name" value="Porins"/>
    <property type="match status" value="1"/>
</dbReference>
<dbReference type="OrthoDB" id="9760333at2"/>
<dbReference type="PANTHER" id="PTHR30069:SF49">
    <property type="entry name" value="OUTER MEMBRANE PROTEIN C"/>
    <property type="match status" value="1"/>
</dbReference>
<dbReference type="GO" id="GO:0044718">
    <property type="term" value="P:siderophore transmembrane transport"/>
    <property type="evidence" value="ECO:0007669"/>
    <property type="project" value="TreeGrafter"/>
</dbReference>
<dbReference type="InterPro" id="IPR036942">
    <property type="entry name" value="Beta-barrel_TonB_sf"/>
</dbReference>
<evidence type="ECO:0000313" key="9">
    <source>
        <dbReference type="Proteomes" id="UP000321567"/>
    </source>
</evidence>
<dbReference type="GO" id="GO:0009279">
    <property type="term" value="C:cell outer membrane"/>
    <property type="evidence" value="ECO:0007669"/>
    <property type="project" value="UniProtKB-SubCell"/>
</dbReference>
<evidence type="ECO:0000256" key="2">
    <source>
        <dbReference type="ARBA" id="ARBA00022448"/>
    </source>
</evidence>
<keyword evidence="9" id="KW-1185">Reference proteome</keyword>
<organism evidence="8 9">
    <name type="scientific">Pararhodospirillum oryzae</name>
    <dbReference type="NCBI Taxonomy" id="478448"/>
    <lineage>
        <taxon>Bacteria</taxon>
        <taxon>Pseudomonadati</taxon>
        <taxon>Pseudomonadota</taxon>
        <taxon>Alphaproteobacteria</taxon>
        <taxon>Rhodospirillales</taxon>
        <taxon>Rhodospirillaceae</taxon>
        <taxon>Pararhodospirillum</taxon>
    </lineage>
</organism>
<feature type="signal peptide" evidence="7">
    <location>
        <begin position="1"/>
        <end position="26"/>
    </location>
</feature>
<dbReference type="RefSeq" id="WP_147164332.1">
    <property type="nucleotide sequence ID" value="NZ_BJZO01000071.1"/>
</dbReference>
<evidence type="ECO:0000256" key="3">
    <source>
        <dbReference type="ARBA" id="ARBA00022452"/>
    </source>
</evidence>
<accession>A0A512HA28</accession>
<evidence type="ECO:0000256" key="1">
    <source>
        <dbReference type="ARBA" id="ARBA00004571"/>
    </source>
</evidence>
<keyword evidence="2" id="KW-0813">Transport</keyword>
<keyword evidence="4" id="KW-0812">Transmembrane</keyword>
<dbReference type="EMBL" id="BJZO01000071">
    <property type="protein sequence ID" value="GEO82317.1"/>
    <property type="molecule type" value="Genomic_DNA"/>
</dbReference>
<comment type="subcellular location">
    <subcellularLocation>
        <location evidence="1">Cell outer membrane</location>
        <topology evidence="1">Multi-pass membrane protein</topology>
    </subcellularLocation>
</comment>